<feature type="non-terminal residue" evidence="1">
    <location>
        <position position="70"/>
    </location>
</feature>
<name>A0A0B6XUB2_9EUPU</name>
<organism evidence="1">
    <name type="scientific">Arion vulgaris</name>
    <dbReference type="NCBI Taxonomy" id="1028688"/>
    <lineage>
        <taxon>Eukaryota</taxon>
        <taxon>Metazoa</taxon>
        <taxon>Spiralia</taxon>
        <taxon>Lophotrochozoa</taxon>
        <taxon>Mollusca</taxon>
        <taxon>Gastropoda</taxon>
        <taxon>Heterobranchia</taxon>
        <taxon>Euthyneura</taxon>
        <taxon>Panpulmonata</taxon>
        <taxon>Eupulmonata</taxon>
        <taxon>Stylommatophora</taxon>
        <taxon>Helicina</taxon>
        <taxon>Arionoidea</taxon>
        <taxon>Arionidae</taxon>
        <taxon>Arion</taxon>
    </lineage>
</organism>
<reference evidence="1" key="1">
    <citation type="submission" date="2014-12" db="EMBL/GenBank/DDBJ databases">
        <title>Insight into the proteome of Arion vulgaris.</title>
        <authorList>
            <person name="Aradska J."/>
            <person name="Bulat T."/>
            <person name="Smidak R."/>
            <person name="Sarate P."/>
            <person name="Gangsoo J."/>
            <person name="Sialana F."/>
            <person name="Bilban M."/>
            <person name="Lubec G."/>
        </authorList>
    </citation>
    <scope>NUCLEOTIDE SEQUENCE</scope>
    <source>
        <tissue evidence="1">Skin</tissue>
    </source>
</reference>
<gene>
    <name evidence="1" type="primary">ORF1470</name>
</gene>
<dbReference type="AlphaFoldDB" id="A0A0B6XUB2"/>
<dbReference type="EMBL" id="HACG01000619">
    <property type="protein sequence ID" value="CEK47484.1"/>
    <property type="molecule type" value="Transcribed_RNA"/>
</dbReference>
<protein>
    <submittedName>
        <fullName evidence="1">Uncharacterized protein</fullName>
    </submittedName>
</protein>
<sequence>MKKCEQNVNDHGQYLNKHKASMEWLNKARQSLEKCSHSVGDESSLNTKLDIIKDLLVYREEGSTNFNEAV</sequence>
<proteinExistence type="predicted"/>
<evidence type="ECO:0000313" key="1">
    <source>
        <dbReference type="EMBL" id="CEK47484.1"/>
    </source>
</evidence>
<accession>A0A0B6XUB2</accession>